<feature type="compositionally biased region" description="Polar residues" evidence="1">
    <location>
        <begin position="214"/>
        <end position="248"/>
    </location>
</feature>
<organism evidence="4 5">
    <name type="scientific">Catenibacillus scindens</name>
    <dbReference type="NCBI Taxonomy" id="673271"/>
    <lineage>
        <taxon>Bacteria</taxon>
        <taxon>Bacillati</taxon>
        <taxon>Bacillota</taxon>
        <taxon>Clostridia</taxon>
        <taxon>Lachnospirales</taxon>
        <taxon>Lachnospiraceae</taxon>
        <taxon>Catenibacillus</taxon>
    </lineage>
</organism>
<feature type="signal peptide" evidence="3">
    <location>
        <begin position="1"/>
        <end position="28"/>
    </location>
</feature>
<feature type="compositionally biased region" description="Basic and acidic residues" evidence="1">
    <location>
        <begin position="292"/>
        <end position="309"/>
    </location>
</feature>
<gene>
    <name evidence="4" type="ORF">HNP82_001375</name>
</gene>
<keyword evidence="3" id="KW-0732">Signal</keyword>
<sequence>MKKKARCILSVFMAVLMVFSCTLATAFAGEVPPEDEDGEMAAIVLAEAFEDQIVLEADEDYAYAIQITQDQDTIWHWAEKSQYDGDKGTVVFDGLKAGTEYIFARCLKSEELSETIEIDEKETAVFRTKDVEDDTSAADTQTETSETESKETEQTETKESETKESETKETESKETEESETKAPDNGEIVTKERESKESDRTKIQKSKDQVPVNALTTKPETKTPESVQPQSVESETKTPESIQPQSVEPETKTPEGVQPESAESETKTPESVQPQSVEPETKTPESVQPESAKSETKQPEYENETKSEPETETQIPETQPLETESPETKNPETEAPKPIEAKAPGAPVLVSVTDTQISAGLAEGTDGSFCYEFSINGKDYQDSPTFSSLSPDTDYIVTARVKAGTYGDQVYDSGKPSQGLSVHTLKSAAPAPAAPQLSERTENSLTVVAVSGQEYALWTDGKAGAWQTGGQFAGLNTNTTYAVVTRMAYDPAIAMESQVSAPLNVKTFIAFEGSAIGGVTADATYEAGTSFTITASGTGMANGSPSVGDSRWRPQGWQWGSGSQGTWSEAPFEKSFTVIEAGKYTINVTFGLETYTDKGWEAVGAQNMLTTSFNVIAKEFTMKATAAKGGTVTPSGTMKITQGKDYTFTMTADKNYKISKVYIDGKEAAVQGNQYTFTKVNGDHSIYVVFERTDGIDTPKTGDDTPVWALWTVIGISLLAIIVVAAIRVKKSLKK</sequence>
<reference evidence="4 5" key="1">
    <citation type="submission" date="2020-08" db="EMBL/GenBank/DDBJ databases">
        <title>Genomic Encyclopedia of Type Strains, Phase IV (KMG-IV): sequencing the most valuable type-strain genomes for metagenomic binning, comparative biology and taxonomic classification.</title>
        <authorList>
            <person name="Goeker M."/>
        </authorList>
    </citation>
    <scope>NUCLEOTIDE SEQUENCE [LARGE SCALE GENOMIC DNA]</scope>
    <source>
        <strain evidence="4 5">DSM 106146</strain>
    </source>
</reference>
<dbReference type="EMBL" id="JACHFW010000004">
    <property type="protein sequence ID" value="MBB5264264.1"/>
    <property type="molecule type" value="Genomic_DNA"/>
</dbReference>
<evidence type="ECO:0000313" key="5">
    <source>
        <dbReference type="Proteomes" id="UP000543642"/>
    </source>
</evidence>
<feature type="compositionally biased region" description="Low complexity" evidence="1">
    <location>
        <begin position="312"/>
        <end position="323"/>
    </location>
</feature>
<feature type="compositionally biased region" description="Basic and acidic residues" evidence="1">
    <location>
        <begin position="326"/>
        <end position="340"/>
    </location>
</feature>
<feature type="transmembrane region" description="Helical" evidence="2">
    <location>
        <begin position="708"/>
        <end position="729"/>
    </location>
</feature>
<accession>A0A7W8M4W5</accession>
<dbReference type="Proteomes" id="UP000543642">
    <property type="component" value="Unassembled WGS sequence"/>
</dbReference>
<keyword evidence="2" id="KW-0812">Transmembrane</keyword>
<proteinExistence type="predicted"/>
<evidence type="ECO:0000256" key="2">
    <source>
        <dbReference type="SAM" id="Phobius"/>
    </source>
</evidence>
<dbReference type="AlphaFoldDB" id="A0A7W8M4W5"/>
<feature type="compositionally biased region" description="Polar residues" evidence="1">
    <location>
        <begin position="269"/>
        <end position="291"/>
    </location>
</feature>
<dbReference type="PROSITE" id="PS51257">
    <property type="entry name" value="PROKAR_LIPOPROTEIN"/>
    <property type="match status" value="1"/>
</dbReference>
<evidence type="ECO:0000256" key="3">
    <source>
        <dbReference type="SAM" id="SignalP"/>
    </source>
</evidence>
<keyword evidence="2" id="KW-0472">Membrane</keyword>
<feature type="chain" id="PRO_5031114419" evidence="3">
    <location>
        <begin position="29"/>
        <end position="735"/>
    </location>
</feature>
<keyword evidence="2" id="KW-1133">Transmembrane helix</keyword>
<evidence type="ECO:0000256" key="1">
    <source>
        <dbReference type="SAM" id="MobiDB-lite"/>
    </source>
</evidence>
<dbReference type="RefSeq" id="WP_183772786.1">
    <property type="nucleotide sequence ID" value="NZ_JACHFW010000004.1"/>
</dbReference>
<feature type="compositionally biased region" description="Basic and acidic residues" evidence="1">
    <location>
        <begin position="147"/>
        <end position="208"/>
    </location>
</feature>
<comment type="caution">
    <text evidence="4">The sequence shown here is derived from an EMBL/GenBank/DDBJ whole genome shotgun (WGS) entry which is preliminary data.</text>
</comment>
<protein>
    <submittedName>
        <fullName evidence="4">Uncharacterized protein</fullName>
    </submittedName>
</protein>
<evidence type="ECO:0000313" key="4">
    <source>
        <dbReference type="EMBL" id="MBB5264264.1"/>
    </source>
</evidence>
<name>A0A7W8M4W5_9FIRM</name>
<feature type="region of interest" description="Disordered" evidence="1">
    <location>
        <begin position="127"/>
        <end position="347"/>
    </location>
</feature>
<keyword evidence="5" id="KW-1185">Reference proteome</keyword>